<dbReference type="OrthoDB" id="6145874at2759"/>
<dbReference type="InterPro" id="IPR002181">
    <property type="entry name" value="Fibrinogen_a/b/g_C_dom"/>
</dbReference>
<keyword evidence="2" id="KW-0732">Signal</keyword>
<dbReference type="PROSITE" id="PS51406">
    <property type="entry name" value="FIBRINOGEN_C_2"/>
    <property type="match status" value="1"/>
</dbReference>
<dbReference type="PANTHER" id="PTHR19143">
    <property type="entry name" value="FIBRINOGEN/TENASCIN/ANGIOPOEITIN"/>
    <property type="match status" value="1"/>
</dbReference>
<dbReference type="AlphaFoldDB" id="A0A6M2D3B3"/>
<accession>A0A6M2D3B3</accession>
<protein>
    <submittedName>
        <fullName evidence="4">Putative ixoderin</fullName>
    </submittedName>
</protein>
<dbReference type="InterPro" id="IPR036056">
    <property type="entry name" value="Fibrinogen-like_C"/>
</dbReference>
<evidence type="ECO:0000256" key="1">
    <source>
        <dbReference type="ARBA" id="ARBA00023157"/>
    </source>
</evidence>
<keyword evidence="1" id="KW-1015">Disulfide bond</keyword>
<dbReference type="SUPFAM" id="SSF56496">
    <property type="entry name" value="Fibrinogen C-terminal domain-like"/>
    <property type="match status" value="1"/>
</dbReference>
<feature type="signal peptide" evidence="2">
    <location>
        <begin position="1"/>
        <end position="30"/>
    </location>
</feature>
<dbReference type="InterPro" id="IPR020837">
    <property type="entry name" value="Fibrinogen_CS"/>
</dbReference>
<evidence type="ECO:0000256" key="2">
    <source>
        <dbReference type="SAM" id="SignalP"/>
    </source>
</evidence>
<name>A0A6M2D3B3_RHIMP</name>
<proteinExistence type="predicted"/>
<dbReference type="CDD" id="cd00087">
    <property type="entry name" value="FReD"/>
    <property type="match status" value="1"/>
</dbReference>
<feature type="chain" id="PRO_5026682089" evidence="2">
    <location>
        <begin position="31"/>
        <end position="295"/>
    </location>
</feature>
<dbReference type="PANTHER" id="PTHR19143:SF458">
    <property type="entry name" value="FIBRINOGEN C-TERMINAL DOMAIN-CONTAINING PROTEIN-RELATED"/>
    <property type="match status" value="1"/>
</dbReference>
<evidence type="ECO:0000313" key="4">
    <source>
        <dbReference type="EMBL" id="NOV40622.1"/>
    </source>
</evidence>
<dbReference type="NCBIfam" id="NF040941">
    <property type="entry name" value="GGGWT_bact"/>
    <property type="match status" value="1"/>
</dbReference>
<dbReference type="PROSITE" id="PS00514">
    <property type="entry name" value="FIBRINOGEN_C_1"/>
    <property type="match status" value="1"/>
</dbReference>
<dbReference type="Gene3D" id="3.90.215.10">
    <property type="entry name" value="Gamma Fibrinogen, chain A, domain 1"/>
    <property type="match status" value="1"/>
</dbReference>
<dbReference type="InterPro" id="IPR050373">
    <property type="entry name" value="Fibrinogen_C-term_domain"/>
</dbReference>
<feature type="domain" description="Fibrinogen C-terminal" evidence="3">
    <location>
        <begin position="57"/>
        <end position="285"/>
    </location>
</feature>
<evidence type="ECO:0000259" key="3">
    <source>
        <dbReference type="PROSITE" id="PS51406"/>
    </source>
</evidence>
<dbReference type="SMART" id="SM00186">
    <property type="entry name" value="FBG"/>
    <property type="match status" value="1"/>
</dbReference>
<dbReference type="EMBL" id="GHWJ01007885">
    <property type="protein sequence ID" value="NOV40622.1"/>
    <property type="molecule type" value="Transcribed_RNA"/>
</dbReference>
<organism evidence="4">
    <name type="scientific">Rhipicephalus microplus</name>
    <name type="common">Cattle tick</name>
    <name type="synonym">Boophilus microplus</name>
    <dbReference type="NCBI Taxonomy" id="6941"/>
    <lineage>
        <taxon>Eukaryota</taxon>
        <taxon>Metazoa</taxon>
        <taxon>Ecdysozoa</taxon>
        <taxon>Arthropoda</taxon>
        <taxon>Chelicerata</taxon>
        <taxon>Arachnida</taxon>
        <taxon>Acari</taxon>
        <taxon>Parasitiformes</taxon>
        <taxon>Ixodida</taxon>
        <taxon>Ixodoidea</taxon>
        <taxon>Ixodidae</taxon>
        <taxon>Rhipicephalinae</taxon>
        <taxon>Rhipicephalus</taxon>
        <taxon>Boophilus</taxon>
    </lineage>
</organism>
<reference evidence="4" key="1">
    <citation type="submission" date="2019-09" db="EMBL/GenBank/DDBJ databases">
        <title>Organ-specific transcriptomic study of the physiology of the cattle tick, Rhipicephalus microplus.</title>
        <authorList>
            <person name="Tirloni L."/>
            <person name="Braz G."/>
            <person name="Gandara A.C.P."/>
            <person name="Sabadin G.A."/>
            <person name="da Silva R.M."/>
            <person name="Guizzo M.G."/>
            <person name="Machado J.A."/>
            <person name="Costa E.P."/>
            <person name="Gomes H.F."/>
            <person name="Moraes J."/>
            <person name="Mota M.B.S."/>
            <person name="Mesquita R.D."/>
            <person name="Alvarenga P.H."/>
            <person name="Alves F."/>
            <person name="Seixas A."/>
            <person name="da Fonseca R.N."/>
            <person name="Fogaca A."/>
            <person name="Logullo C."/>
            <person name="Tanaka A."/>
            <person name="Daffre S."/>
            <person name="Termignoni C."/>
            <person name="Vaz I.S.Jr."/>
            <person name="Oliveira P.L."/>
            <person name="Ribeiro J.M."/>
        </authorList>
    </citation>
    <scope>NUCLEOTIDE SEQUENCE</scope>
    <source>
        <strain evidence="4">Porto Alegre</strain>
    </source>
</reference>
<dbReference type="InterPro" id="IPR014716">
    <property type="entry name" value="Fibrinogen_a/b/g_C_1"/>
</dbReference>
<sequence>MAAGQLHWRLTMLVEMAILYTVSTVAGVAARRATDIRPTIEEAQQHAQELAIMLAKLKTTILPRHCTDLLGAGQRSSGVYTVFHKGAGPSGQSVYCDMDTDGGGWTVIQRRGQFGNRVYHFYRNWTEYAQGFGDPSEEYWIGNNALNALTSGDETMVLRVALSNSTDDSASLDYDSIRVDPEDKLYKLHLGRFSGPEGWDSMAVSNGHNFSTFDRDNDMWPQNCAATFRGAWWYNSCHSANLNGLNLNGPHQSFADGIEWSLRGSPVPLHYHSYPSVRMMIRPADTERLLRHPLS</sequence>
<dbReference type="Pfam" id="PF00147">
    <property type="entry name" value="Fibrinogen_C"/>
    <property type="match status" value="1"/>
</dbReference>
<dbReference type="GO" id="GO:0005615">
    <property type="term" value="C:extracellular space"/>
    <property type="evidence" value="ECO:0007669"/>
    <property type="project" value="TreeGrafter"/>
</dbReference>
<dbReference type="VEuPathDB" id="VectorBase:LOC119188199"/>